<sequence>MVRGDCSAVRLALASLSDGRSVQHALRVAAGLGHANIASMIIQNALPDAADALDGALAAAIKDSQIATGRQLLFEASRFAERPALVKSIYAAGSVGAVDFIDEIMLAYRPPNKSLVSAFRVALLEKRWPAAVHIFDAADARLFDRWIAEDDRSCMDACRALRQSDAVREELDHCTKPPVIGHKLPQRRI</sequence>
<organism evidence="1 2">
    <name type="scientific">Stenotrophomonas maltophilia</name>
    <name type="common">Pseudomonas maltophilia</name>
    <name type="synonym">Xanthomonas maltophilia</name>
    <dbReference type="NCBI Taxonomy" id="40324"/>
    <lineage>
        <taxon>Bacteria</taxon>
        <taxon>Pseudomonadati</taxon>
        <taxon>Pseudomonadota</taxon>
        <taxon>Gammaproteobacteria</taxon>
        <taxon>Lysobacterales</taxon>
        <taxon>Lysobacteraceae</taxon>
        <taxon>Stenotrophomonas</taxon>
        <taxon>Stenotrophomonas maltophilia group</taxon>
    </lineage>
</organism>
<gene>
    <name evidence="1" type="ORF">D7Y33_05920</name>
</gene>
<name>A0AAW3S2A2_STEMA</name>
<accession>A0AAW3S2A2</accession>
<reference evidence="1" key="1">
    <citation type="submission" date="2018-09" db="EMBL/GenBank/DDBJ databases">
        <authorList>
            <person name="Groschel M."/>
            <person name="Kohl T."/>
            <person name="Conchillo-Sole O."/>
            <person name="Mamat U."/>
            <person name="Yero D."/>
            <person name="Niemann S."/>
            <person name="Daura X."/>
            <person name="Gibert I."/>
        </authorList>
    </citation>
    <scope>NUCLEOTIDE SEQUENCE</scope>
    <source>
        <strain evidence="1">OG156</strain>
    </source>
</reference>
<protein>
    <submittedName>
        <fullName evidence="1">Uncharacterized protein</fullName>
    </submittedName>
</protein>
<evidence type="ECO:0000313" key="1">
    <source>
        <dbReference type="EMBL" id="MBA0310557.1"/>
    </source>
</evidence>
<dbReference type="EMBL" id="RAUE01000010">
    <property type="protein sequence ID" value="MBA0310557.1"/>
    <property type="molecule type" value="Genomic_DNA"/>
</dbReference>
<evidence type="ECO:0000313" key="2">
    <source>
        <dbReference type="Proteomes" id="UP000822271"/>
    </source>
</evidence>
<proteinExistence type="predicted"/>
<dbReference type="AlphaFoldDB" id="A0AAW3S2A2"/>
<dbReference type="Proteomes" id="UP000822271">
    <property type="component" value="Unassembled WGS sequence"/>
</dbReference>
<reference evidence="1" key="2">
    <citation type="journal article" date="2020" name="Front. Microbiol.">
        <title>Genetic Variants of the DSF Quorum Sensing System in Stenotrophomonas maltophilia Influence Virulence and Resistance Phenotypes Among Genotypically Diverse Clinical Isolates.</title>
        <authorList>
            <person name="Yero D."/>
            <person name="Huedo P."/>
            <person name="Conchillo-Sole O."/>
            <person name="Martinez-Servat S."/>
            <person name="Mamat U."/>
            <person name="Coves X."/>
            <person name="Llanas F."/>
            <person name="Roca I."/>
            <person name="Vila J."/>
            <person name="Schaible U.E."/>
            <person name="Daura X."/>
            <person name="Gibert I."/>
        </authorList>
    </citation>
    <scope>NUCLEOTIDE SEQUENCE</scope>
    <source>
        <strain evidence="1">OG156</strain>
    </source>
</reference>
<comment type="caution">
    <text evidence="1">The sequence shown here is derived from an EMBL/GenBank/DDBJ whole genome shotgun (WGS) entry which is preliminary data.</text>
</comment>